<keyword evidence="2 4" id="KW-0238">DNA-binding</keyword>
<evidence type="ECO:0000256" key="3">
    <source>
        <dbReference type="ARBA" id="ARBA00023163"/>
    </source>
</evidence>
<reference evidence="6 7" key="1">
    <citation type="journal article" date="2011" name="Int. J. Syst. Evol. Microbiol.">
        <title>Description of Undibacterium oligocarboniphilum sp. nov., isolated from purified water, and Undibacterium pigrum strain CCUG 49012 as the type strain of Undibacterium parvum sp. nov., and emended descriptions of the genus Undibacterium and the species Undibacterium pigrum.</title>
        <authorList>
            <person name="Eder W."/>
            <person name="Wanner G."/>
            <person name="Ludwig W."/>
            <person name="Busse H.J."/>
            <person name="Ziemke-Kageler F."/>
            <person name="Lang E."/>
        </authorList>
    </citation>
    <scope>NUCLEOTIDE SEQUENCE [LARGE SCALE GENOMIC DNA]</scope>
    <source>
        <strain evidence="6 7">DSM 23061</strain>
    </source>
</reference>
<dbReference type="Pfam" id="PF00440">
    <property type="entry name" value="TetR_N"/>
    <property type="match status" value="1"/>
</dbReference>
<evidence type="ECO:0000256" key="1">
    <source>
        <dbReference type="ARBA" id="ARBA00023015"/>
    </source>
</evidence>
<dbReference type="GO" id="GO:0003700">
    <property type="term" value="F:DNA-binding transcription factor activity"/>
    <property type="evidence" value="ECO:0007669"/>
    <property type="project" value="TreeGrafter"/>
</dbReference>
<protein>
    <submittedName>
        <fullName evidence="6">TetR/AcrR family transcriptional regulator</fullName>
    </submittedName>
</protein>
<dbReference type="PANTHER" id="PTHR30055">
    <property type="entry name" value="HTH-TYPE TRANSCRIPTIONAL REGULATOR RUTR"/>
    <property type="match status" value="1"/>
</dbReference>
<evidence type="ECO:0000256" key="4">
    <source>
        <dbReference type="PROSITE-ProRule" id="PRU00335"/>
    </source>
</evidence>
<proteinExistence type="predicted"/>
<dbReference type="Proteomes" id="UP000275663">
    <property type="component" value="Chromosome"/>
</dbReference>
<evidence type="ECO:0000259" key="5">
    <source>
        <dbReference type="PROSITE" id="PS50977"/>
    </source>
</evidence>
<accession>A0A3S9HGU6</accession>
<sequence length="211" mass="24477">MIEDNPLFYREPRQARSRQMVERLLNATLVLLERTGIAELSTNHIAQEAGVDIASLYRYFGSKEAILCVLTNNWIAKVQAVYARYADLNNLDLPFVALLRQVNAELSAIPDTEWGYRLLASLMESLPCLRELEKAHELVTARFWTQVFRHYGARWDDEKLLTFARMFYVEVDTALSLAGRLPPQQARHVLRWQRSQAIHLLRLCLPKKKHS</sequence>
<dbReference type="PROSITE" id="PS50977">
    <property type="entry name" value="HTH_TETR_2"/>
    <property type="match status" value="1"/>
</dbReference>
<keyword evidence="1" id="KW-0805">Transcription regulation</keyword>
<keyword evidence="3" id="KW-0804">Transcription</keyword>
<dbReference type="RefSeq" id="WP_126126704.1">
    <property type="nucleotide sequence ID" value="NZ_CP034464.1"/>
</dbReference>
<feature type="domain" description="HTH tetR-type" evidence="5">
    <location>
        <begin position="18"/>
        <end position="78"/>
    </location>
</feature>
<dbReference type="AlphaFoldDB" id="A0A3S9HGU6"/>
<dbReference type="OrthoDB" id="63332at2"/>
<organism evidence="6 7">
    <name type="scientific">Undibacterium parvum</name>
    <dbReference type="NCBI Taxonomy" id="401471"/>
    <lineage>
        <taxon>Bacteria</taxon>
        <taxon>Pseudomonadati</taxon>
        <taxon>Pseudomonadota</taxon>
        <taxon>Betaproteobacteria</taxon>
        <taxon>Burkholderiales</taxon>
        <taxon>Oxalobacteraceae</taxon>
        <taxon>Undibacterium</taxon>
    </lineage>
</organism>
<gene>
    <name evidence="6" type="ORF">EJN92_04420</name>
</gene>
<dbReference type="InterPro" id="IPR009057">
    <property type="entry name" value="Homeodomain-like_sf"/>
</dbReference>
<dbReference type="SUPFAM" id="SSF46689">
    <property type="entry name" value="Homeodomain-like"/>
    <property type="match status" value="1"/>
</dbReference>
<evidence type="ECO:0000313" key="6">
    <source>
        <dbReference type="EMBL" id="AZP11316.1"/>
    </source>
</evidence>
<dbReference type="GO" id="GO:0000976">
    <property type="term" value="F:transcription cis-regulatory region binding"/>
    <property type="evidence" value="ECO:0007669"/>
    <property type="project" value="TreeGrafter"/>
</dbReference>
<name>A0A3S9HGU6_9BURK</name>
<keyword evidence="7" id="KW-1185">Reference proteome</keyword>
<feature type="DNA-binding region" description="H-T-H motif" evidence="4">
    <location>
        <begin position="41"/>
        <end position="60"/>
    </location>
</feature>
<evidence type="ECO:0000256" key="2">
    <source>
        <dbReference type="ARBA" id="ARBA00023125"/>
    </source>
</evidence>
<evidence type="ECO:0000313" key="7">
    <source>
        <dbReference type="Proteomes" id="UP000275663"/>
    </source>
</evidence>
<dbReference type="Gene3D" id="1.10.357.10">
    <property type="entry name" value="Tetracycline Repressor, domain 2"/>
    <property type="match status" value="1"/>
</dbReference>
<dbReference type="EMBL" id="CP034464">
    <property type="protein sequence ID" value="AZP11316.1"/>
    <property type="molecule type" value="Genomic_DNA"/>
</dbReference>
<dbReference type="PRINTS" id="PR00455">
    <property type="entry name" value="HTHTETR"/>
</dbReference>
<dbReference type="PANTHER" id="PTHR30055:SF234">
    <property type="entry name" value="HTH-TYPE TRANSCRIPTIONAL REGULATOR BETI"/>
    <property type="match status" value="1"/>
</dbReference>
<dbReference type="InterPro" id="IPR001647">
    <property type="entry name" value="HTH_TetR"/>
</dbReference>
<dbReference type="InterPro" id="IPR050109">
    <property type="entry name" value="HTH-type_TetR-like_transc_reg"/>
</dbReference>
<dbReference type="KEGG" id="upv:EJN92_04420"/>